<dbReference type="GO" id="GO:0005302">
    <property type="term" value="F:L-tyrosine transmembrane transporter activity"/>
    <property type="evidence" value="ECO:0007669"/>
    <property type="project" value="TreeGrafter"/>
</dbReference>
<keyword evidence="9" id="KW-1185">Reference proteome</keyword>
<dbReference type="GO" id="GO:0015194">
    <property type="term" value="F:L-serine transmembrane transporter activity"/>
    <property type="evidence" value="ECO:0007669"/>
    <property type="project" value="TreeGrafter"/>
</dbReference>
<gene>
    <name evidence="8" type="ORF">HF325_006793</name>
</gene>
<sequence length="460" mass="49541">MAESPHGASRVSSLISLVKTIVGAGLLSMPLAFSTDGIIFGLFIIAAAALTAGYGLFLQAYVSKYVPKGHATFFNVCAITYPMLSVVFDLAIAVQCFGCAVSYLVLVGDLMPTIITSVPGVSEQNLRVFWIAALGLLCVPLSFLKNLDSLKYTSMAGLGAIAYLCALVVLEKCLGHVPAELRGEIRMTPISWKHVFSTFSIIVFAFTGHQNMFSIINEAQNKLITSLTALVNTAVVCASTLFILVGLCGYLTFGSAVGGNVVLQYPTAWWTQVGRFAIVFMVVFLFPLMIHPARISVNNIYYWVLVNVFHKGDGVAESGPESATNDESTALLTQENETDLQQKTSNVVPFSNTTFCTITTALLILGYFLAATLDSFALVLAIVGATGLTAISFILPGLFGYKLIGLEKALPLKTERILRGLALSLTIWGFFRHGGVPLLELGIVRWGWVNESELGMETTI</sequence>
<dbReference type="OrthoDB" id="438545at2759"/>
<keyword evidence="3 6" id="KW-0812">Transmembrane</keyword>
<dbReference type="Proteomes" id="UP000649328">
    <property type="component" value="Unassembled WGS sequence"/>
</dbReference>
<feature type="transmembrane region" description="Helical" evidence="6">
    <location>
        <begin position="190"/>
        <end position="208"/>
    </location>
</feature>
<organism evidence="8 9">
    <name type="scientific">Metschnikowia pulcherrima</name>
    <dbReference type="NCBI Taxonomy" id="27326"/>
    <lineage>
        <taxon>Eukaryota</taxon>
        <taxon>Fungi</taxon>
        <taxon>Dikarya</taxon>
        <taxon>Ascomycota</taxon>
        <taxon>Saccharomycotina</taxon>
        <taxon>Pichiomycetes</taxon>
        <taxon>Metschnikowiaceae</taxon>
        <taxon>Metschnikowia</taxon>
    </lineage>
</organism>
<evidence type="ECO:0000256" key="4">
    <source>
        <dbReference type="ARBA" id="ARBA00022989"/>
    </source>
</evidence>
<evidence type="ECO:0000256" key="3">
    <source>
        <dbReference type="ARBA" id="ARBA00022692"/>
    </source>
</evidence>
<evidence type="ECO:0000256" key="1">
    <source>
        <dbReference type="ARBA" id="ARBA00004141"/>
    </source>
</evidence>
<name>A0A8H7GKH2_9ASCO</name>
<dbReference type="PANTHER" id="PTHR22950:SF224">
    <property type="entry name" value="VACUOLAR AMINO ACID TRANSPORTER 7"/>
    <property type="match status" value="1"/>
</dbReference>
<comment type="similarity">
    <text evidence="2">Belongs to the amino acid/polyamine transporter 2 family.</text>
</comment>
<feature type="transmembrane region" description="Helical" evidence="6">
    <location>
        <begin position="126"/>
        <end position="143"/>
    </location>
</feature>
<dbReference type="GO" id="GO:0061459">
    <property type="term" value="F:L-arginine transmembrane transporter activity"/>
    <property type="evidence" value="ECO:0007669"/>
    <property type="project" value="TreeGrafter"/>
</dbReference>
<feature type="transmembrane region" description="Helical" evidence="6">
    <location>
        <begin position="273"/>
        <end position="290"/>
    </location>
</feature>
<evidence type="ECO:0000313" key="9">
    <source>
        <dbReference type="Proteomes" id="UP000649328"/>
    </source>
</evidence>
<feature type="transmembrane region" description="Helical" evidence="6">
    <location>
        <begin position="73"/>
        <end position="106"/>
    </location>
</feature>
<evidence type="ECO:0000256" key="6">
    <source>
        <dbReference type="SAM" id="Phobius"/>
    </source>
</evidence>
<evidence type="ECO:0000256" key="2">
    <source>
        <dbReference type="ARBA" id="ARBA00008066"/>
    </source>
</evidence>
<dbReference type="GO" id="GO:0005313">
    <property type="term" value="F:L-glutamate transmembrane transporter activity"/>
    <property type="evidence" value="ECO:0007669"/>
    <property type="project" value="TreeGrafter"/>
</dbReference>
<dbReference type="Pfam" id="PF01490">
    <property type="entry name" value="Aa_trans"/>
    <property type="match status" value="1"/>
</dbReference>
<dbReference type="AlphaFoldDB" id="A0A8H7GKH2"/>
<feature type="transmembrane region" description="Helical" evidence="6">
    <location>
        <begin position="350"/>
        <end position="370"/>
    </location>
</feature>
<reference evidence="8" key="1">
    <citation type="submission" date="2020-10" db="EMBL/GenBank/DDBJ databases">
        <title>The Whole-Genome Sequence of Metschnikowia persimmonesis, a Novel Endophytic Yeast Species Isolated from Medicinal Plant Diospyros kaki Thumb.</title>
        <authorList>
            <person name="Rahmat E."/>
            <person name="Kang Y."/>
        </authorList>
    </citation>
    <scope>NUCLEOTIDE SEQUENCE</scope>
    <source>
        <strain evidence="8">KIOM G15050</strain>
    </source>
</reference>
<dbReference type="GO" id="GO:0000329">
    <property type="term" value="C:fungal-type vacuole membrane"/>
    <property type="evidence" value="ECO:0007669"/>
    <property type="project" value="TreeGrafter"/>
</dbReference>
<evidence type="ECO:0000313" key="8">
    <source>
        <dbReference type="EMBL" id="KAF7998728.1"/>
    </source>
</evidence>
<feature type="domain" description="Amino acid transporter transmembrane" evidence="7">
    <location>
        <begin position="7"/>
        <end position="409"/>
    </location>
</feature>
<evidence type="ECO:0000256" key="5">
    <source>
        <dbReference type="ARBA" id="ARBA00023136"/>
    </source>
</evidence>
<evidence type="ECO:0000259" key="7">
    <source>
        <dbReference type="Pfam" id="PF01490"/>
    </source>
</evidence>
<dbReference type="InterPro" id="IPR013057">
    <property type="entry name" value="AA_transpt_TM"/>
</dbReference>
<feature type="transmembrane region" description="Helical" evidence="6">
    <location>
        <begin position="12"/>
        <end position="32"/>
    </location>
</feature>
<feature type="transmembrane region" description="Helical" evidence="6">
    <location>
        <begin position="38"/>
        <end position="61"/>
    </location>
</feature>
<dbReference type="GO" id="GO:0015189">
    <property type="term" value="F:L-lysine transmembrane transporter activity"/>
    <property type="evidence" value="ECO:0007669"/>
    <property type="project" value="TreeGrafter"/>
</dbReference>
<dbReference type="EMBL" id="JACBPP010000011">
    <property type="protein sequence ID" value="KAF7998728.1"/>
    <property type="molecule type" value="Genomic_DNA"/>
</dbReference>
<feature type="transmembrane region" description="Helical" evidence="6">
    <location>
        <begin position="229"/>
        <end position="253"/>
    </location>
</feature>
<comment type="caution">
    <text evidence="8">The sequence shown here is derived from an EMBL/GenBank/DDBJ whole genome shotgun (WGS) entry which is preliminary data.</text>
</comment>
<feature type="transmembrane region" description="Helical" evidence="6">
    <location>
        <begin position="150"/>
        <end position="170"/>
    </location>
</feature>
<accession>A0A8H7GKH2</accession>
<proteinExistence type="inferred from homology"/>
<keyword evidence="4 6" id="KW-1133">Transmembrane helix</keyword>
<feature type="transmembrane region" description="Helical" evidence="6">
    <location>
        <begin position="376"/>
        <end position="399"/>
    </location>
</feature>
<protein>
    <recommendedName>
        <fullName evidence="7">Amino acid transporter transmembrane domain-containing protein</fullName>
    </recommendedName>
</protein>
<dbReference type="PANTHER" id="PTHR22950">
    <property type="entry name" value="AMINO ACID TRANSPORTER"/>
    <property type="match status" value="1"/>
</dbReference>
<comment type="subcellular location">
    <subcellularLocation>
        <location evidence="1">Membrane</location>
        <topology evidence="1">Multi-pass membrane protein</topology>
    </subcellularLocation>
</comment>
<keyword evidence="5 6" id="KW-0472">Membrane</keyword>
<dbReference type="GO" id="GO:0005290">
    <property type="term" value="F:L-histidine transmembrane transporter activity"/>
    <property type="evidence" value="ECO:0007669"/>
    <property type="project" value="TreeGrafter"/>
</dbReference>